<dbReference type="Proteomes" id="UP000216339">
    <property type="component" value="Unassembled WGS sequence"/>
</dbReference>
<protein>
    <submittedName>
        <fullName evidence="3">Uncharacterized protein</fullName>
    </submittedName>
</protein>
<comment type="caution">
    <text evidence="3">The sequence shown here is derived from an EMBL/GenBank/DDBJ whole genome shotgun (WGS) entry which is preliminary data.</text>
</comment>
<feature type="signal peptide" evidence="2">
    <location>
        <begin position="1"/>
        <end position="23"/>
    </location>
</feature>
<feature type="coiled-coil region" evidence="1">
    <location>
        <begin position="39"/>
        <end position="78"/>
    </location>
</feature>
<proteinExistence type="predicted"/>
<feature type="chain" id="PRO_5012673332" evidence="2">
    <location>
        <begin position="24"/>
        <end position="222"/>
    </location>
</feature>
<organism evidence="3 4">
    <name type="scientific">Rubrivirga marina</name>
    <dbReference type="NCBI Taxonomy" id="1196024"/>
    <lineage>
        <taxon>Bacteria</taxon>
        <taxon>Pseudomonadati</taxon>
        <taxon>Rhodothermota</taxon>
        <taxon>Rhodothermia</taxon>
        <taxon>Rhodothermales</taxon>
        <taxon>Rubricoccaceae</taxon>
        <taxon>Rubrivirga</taxon>
    </lineage>
</organism>
<evidence type="ECO:0000313" key="4">
    <source>
        <dbReference type="Proteomes" id="UP000216339"/>
    </source>
</evidence>
<evidence type="ECO:0000256" key="1">
    <source>
        <dbReference type="SAM" id="Coils"/>
    </source>
</evidence>
<reference evidence="3 4" key="1">
    <citation type="submission" date="2016-11" db="EMBL/GenBank/DDBJ databases">
        <title>Study of marine rhodopsin-containing bacteria.</title>
        <authorList>
            <person name="Yoshizawa S."/>
            <person name="Kumagai Y."/>
            <person name="Kogure K."/>
        </authorList>
    </citation>
    <scope>NUCLEOTIDE SEQUENCE [LARGE SCALE GENOMIC DNA]</scope>
    <source>
        <strain evidence="3 4">SAORIC-28</strain>
    </source>
</reference>
<evidence type="ECO:0000313" key="3">
    <source>
        <dbReference type="EMBL" id="PAP77852.1"/>
    </source>
</evidence>
<keyword evidence="2" id="KW-0732">Signal</keyword>
<dbReference type="AlphaFoldDB" id="A0A271J2Y3"/>
<keyword evidence="4" id="KW-1185">Reference proteome</keyword>
<evidence type="ECO:0000256" key="2">
    <source>
        <dbReference type="SAM" id="SignalP"/>
    </source>
</evidence>
<sequence length="222" mass="23193">MRLVVLIALLSPVAFGQSAPASAPDTTVADTATVAFLRLDRVADTLAAVRAERERIEREQAERQREEIAADVARAQAQLPHTEALGTTGAAVVLPGSWTGPVTVAEGELPDYALYTARNVNPASPLEGAVLRVERVTGLNALYRERWSKGQTTYGYHGASPVGPIAVPEGLGLEVSGPGTGGAVAFTQRGATLWAVAVEAPAGTWATHRADVLAILASVRLP</sequence>
<dbReference type="RefSeq" id="WP_095511523.1">
    <property type="nucleotide sequence ID" value="NZ_MQWD01000001.1"/>
</dbReference>
<dbReference type="EMBL" id="MQWD01000001">
    <property type="protein sequence ID" value="PAP77852.1"/>
    <property type="molecule type" value="Genomic_DNA"/>
</dbReference>
<accession>A0A271J2Y3</accession>
<name>A0A271J2Y3_9BACT</name>
<dbReference type="OrthoDB" id="9855346at2"/>
<keyword evidence="1" id="KW-0175">Coiled coil</keyword>
<gene>
    <name evidence="3" type="ORF">BSZ37_16090</name>
</gene>